<keyword evidence="5" id="KW-1185">Reference proteome</keyword>
<evidence type="ECO:0000313" key="5">
    <source>
        <dbReference type="Proteomes" id="UP000799118"/>
    </source>
</evidence>
<dbReference type="OrthoDB" id="19311at2759"/>
<dbReference type="Proteomes" id="UP000799118">
    <property type="component" value="Unassembled WGS sequence"/>
</dbReference>
<dbReference type="PROSITE" id="PS50085">
    <property type="entry name" value="RAPGAP"/>
    <property type="match status" value="1"/>
</dbReference>
<evidence type="ECO:0000259" key="3">
    <source>
        <dbReference type="PROSITE" id="PS50085"/>
    </source>
</evidence>
<dbReference type="InterPro" id="IPR000331">
    <property type="entry name" value="Rap/Ran_GAP_dom"/>
</dbReference>
<evidence type="ECO:0000256" key="2">
    <source>
        <dbReference type="SAM" id="MobiDB-lite"/>
    </source>
</evidence>
<dbReference type="InterPro" id="IPR027107">
    <property type="entry name" value="Tuberin/Ral-act_asu"/>
</dbReference>
<keyword evidence="1" id="KW-0343">GTPase activation</keyword>
<dbReference type="GO" id="GO:0005096">
    <property type="term" value="F:GTPase activator activity"/>
    <property type="evidence" value="ECO:0007669"/>
    <property type="project" value="UniProtKB-KW"/>
</dbReference>
<dbReference type="Pfam" id="PF02145">
    <property type="entry name" value="Rap_GAP"/>
    <property type="match status" value="1"/>
</dbReference>
<dbReference type="GO" id="GO:0051056">
    <property type="term" value="P:regulation of small GTPase mediated signal transduction"/>
    <property type="evidence" value="ECO:0007669"/>
    <property type="project" value="InterPro"/>
</dbReference>
<evidence type="ECO:0000256" key="1">
    <source>
        <dbReference type="ARBA" id="ARBA00022468"/>
    </source>
</evidence>
<feature type="domain" description="Rap-GAP" evidence="3">
    <location>
        <begin position="833"/>
        <end position="1071"/>
    </location>
</feature>
<feature type="region of interest" description="Disordered" evidence="2">
    <location>
        <begin position="254"/>
        <end position="319"/>
    </location>
</feature>
<proteinExistence type="predicted"/>
<dbReference type="FunFam" id="3.40.50.11210:FF:000007">
    <property type="entry name" value="Tuberous sclerosis 2"/>
    <property type="match status" value="1"/>
</dbReference>
<accession>A0A6A4HZW0</accession>
<dbReference type="PANTHER" id="PTHR10063">
    <property type="entry name" value="TUBERIN"/>
    <property type="match status" value="1"/>
</dbReference>
<dbReference type="InterPro" id="IPR035974">
    <property type="entry name" value="Rap/Ran-GAP_sf"/>
</dbReference>
<dbReference type="GO" id="GO:0005634">
    <property type="term" value="C:nucleus"/>
    <property type="evidence" value="ECO:0007669"/>
    <property type="project" value="InterPro"/>
</dbReference>
<organism evidence="4 5">
    <name type="scientific">Gymnopus androsaceus JB14</name>
    <dbReference type="NCBI Taxonomy" id="1447944"/>
    <lineage>
        <taxon>Eukaryota</taxon>
        <taxon>Fungi</taxon>
        <taxon>Dikarya</taxon>
        <taxon>Basidiomycota</taxon>
        <taxon>Agaricomycotina</taxon>
        <taxon>Agaricomycetes</taxon>
        <taxon>Agaricomycetidae</taxon>
        <taxon>Agaricales</taxon>
        <taxon>Marasmiineae</taxon>
        <taxon>Omphalotaceae</taxon>
        <taxon>Gymnopus</taxon>
    </lineage>
</organism>
<dbReference type="GO" id="GO:0032007">
    <property type="term" value="P:negative regulation of TOR signaling"/>
    <property type="evidence" value="ECO:0007669"/>
    <property type="project" value="TreeGrafter"/>
</dbReference>
<reference evidence="4" key="1">
    <citation type="journal article" date="2019" name="Environ. Microbiol.">
        <title>Fungal ecological strategies reflected in gene transcription - a case study of two litter decomposers.</title>
        <authorList>
            <person name="Barbi F."/>
            <person name="Kohler A."/>
            <person name="Barry K."/>
            <person name="Baskaran P."/>
            <person name="Daum C."/>
            <person name="Fauchery L."/>
            <person name="Ihrmark K."/>
            <person name="Kuo A."/>
            <person name="LaButti K."/>
            <person name="Lipzen A."/>
            <person name="Morin E."/>
            <person name="Grigoriev I.V."/>
            <person name="Henrissat B."/>
            <person name="Lindahl B."/>
            <person name="Martin F."/>
        </authorList>
    </citation>
    <scope>NUCLEOTIDE SEQUENCE</scope>
    <source>
        <strain evidence="4">JB14</strain>
    </source>
</reference>
<dbReference type="Pfam" id="PF03542">
    <property type="entry name" value="Tuberin"/>
    <property type="match status" value="1"/>
</dbReference>
<dbReference type="PANTHER" id="PTHR10063:SF0">
    <property type="entry name" value="TUBERIN"/>
    <property type="match status" value="1"/>
</dbReference>
<dbReference type="EMBL" id="ML769422">
    <property type="protein sequence ID" value="KAE9403736.1"/>
    <property type="molecule type" value="Genomic_DNA"/>
</dbReference>
<feature type="region of interest" description="Disordered" evidence="2">
    <location>
        <begin position="123"/>
        <end position="152"/>
    </location>
</feature>
<dbReference type="SUPFAM" id="SSF111347">
    <property type="entry name" value="Rap/Ran-GAP"/>
    <property type="match status" value="1"/>
</dbReference>
<protein>
    <recommendedName>
        <fullName evidence="3">Rap-GAP domain-containing protein</fullName>
    </recommendedName>
</protein>
<dbReference type="AlphaFoldDB" id="A0A6A4HZW0"/>
<gene>
    <name evidence="4" type="ORF">BT96DRAFT_917310</name>
</gene>
<sequence>MPGYRRPLATLVFEFCRRVVAGEPGDTDYCDIVWKILADEVVLRIFENSSDGDEEGEEGPSVADIVAFLAQCAGDAEPGADEDEDELEFAANFEAHGPSSPQTTYNIASSFVSPMFSRVQSEVHPDVGSSRSQSLHPSEDFPEHPSPLPSREPAILPYPVQALSALISIFSQLCFTPHASPSDLDYVLAYILRIFENLTFLLINGKSARARLAALQFLMRLRADRDHKLYFSDADYDLDGQVASLSALINRVGSSDLAESPPPPALDAVSELRKARARARMPPTERDSVTPRGRGGVPSQSFSRNATSRSRSRAPAQNVPVPRVRNRAYLWRVPEQLPFSVSTVDTPSEMLGSYDPNGPEGVVVIPVSEYLSALLTILESEKSWDILSYVLCHLPVQLSNKHLFCGPKSRAVISKILTTFIDRWSVGIKVRDAHGLVYHTLSVLVSYKRYFDIKQRHSLAEVFLGGLSGQPATIICCLHALSVSAFELQSSTIRHLHNILIKLSQIMSNPDMAVHILSFLSIIGSHPPLYSNFIEDDYKMVFGVALQYLQHHNRMTKADSPDSPMNSWALSQHVRILSYHLVYVWFLAVKLPDRPKYLRYITRQLLLANEGNNQIDDPTEVCFDWLARYTYASADPRPTNSLLQDMVTNPTMLSDPEANGSRSLADTAASEKTWLLGNSVVTIRVLRKRGWIEILSRRPSGYTKFLGRLENVPLVGPGDVDPDMLTIPAAYLMDRDISRAHRPDADEGEMEENEERKNLVQDLLSQPDNDKEEPTRPDPLAGYVWSGTAPSQRRKDVAIDPSFFALQLSSYPDRLGPSNVRILLDSTDVPKFTRNLDRMPVIDTHKVGIMYVAPGQTSEVEILRNSHGSPAYTRFLEGIGRLINLRGQIDVYAGGLDPDEDGEYAYAWWDDIGQILYHTATMMPSHAHDEHSTFKKRHIGNDFVRIVWNDSGKPYRFDTLATQFQFVNIVIEPHSVGNISAYSNNLHENEYFKVTVQRAEGMIDFAPVGHYKLVSVENLPMLVRELSLLADWFAYVYSRTDQDTLRVEVRTNWQERLSAIRRFRDQQLKAGADTKGNGFVVEDRELKDGILAQEAFRDFTSSF</sequence>
<feature type="region of interest" description="Disordered" evidence="2">
    <location>
        <begin position="764"/>
        <end position="787"/>
    </location>
</feature>
<dbReference type="GO" id="GO:0033596">
    <property type="term" value="C:TSC1-TSC2 complex"/>
    <property type="evidence" value="ECO:0007669"/>
    <property type="project" value="TreeGrafter"/>
</dbReference>
<dbReference type="Gene3D" id="3.40.50.11210">
    <property type="entry name" value="Rap/Ran-GAP"/>
    <property type="match status" value="1"/>
</dbReference>
<dbReference type="InterPro" id="IPR018515">
    <property type="entry name" value="Tuberin-type_domain"/>
</dbReference>
<evidence type="ECO:0000313" key="4">
    <source>
        <dbReference type="EMBL" id="KAE9403736.1"/>
    </source>
</evidence>
<name>A0A6A4HZW0_9AGAR</name>
<feature type="compositionally biased region" description="Low complexity" evidence="2">
    <location>
        <begin position="301"/>
        <end position="316"/>
    </location>
</feature>